<evidence type="ECO:0000313" key="2">
    <source>
        <dbReference type="Proteomes" id="UP000531561"/>
    </source>
</evidence>
<protein>
    <submittedName>
        <fullName evidence="1">Uncharacterized protein</fullName>
    </submittedName>
</protein>
<dbReference type="OrthoDB" id="3480126at2759"/>
<proteinExistence type="predicted"/>
<dbReference type="EMBL" id="JABFCT010000002">
    <property type="protein sequence ID" value="KAF5878863.1"/>
    <property type="molecule type" value="Genomic_DNA"/>
</dbReference>
<dbReference type="AlphaFoldDB" id="A0A8H6B481"/>
<sequence length="117" mass="14395">MDNYQKYRLADTLNHLSYPDRLFILELCLFDNRSNIQQVSYQLEIMRERRWPTERSQIQIFQEWLMQLEESQHELRQIKECHIMMMEPERSSTQQRGTTIQNENRWPVFLRSFGIIA</sequence>
<reference evidence="1 2" key="1">
    <citation type="journal article" date="2020" name="Phytopathology">
        <title>A high-quality genome resource of Botrytis fragariae, a new and rapidly spreading fungal pathogen causing strawberry gray mold in the U.S.A.</title>
        <authorList>
            <person name="Wu Y."/>
            <person name="Saski C.A."/>
            <person name="Schnabel G."/>
            <person name="Xiao S."/>
            <person name="Hu M."/>
        </authorList>
    </citation>
    <scope>NUCLEOTIDE SEQUENCE [LARGE SCALE GENOMIC DNA]</scope>
    <source>
        <strain evidence="1 2">BVB16</strain>
    </source>
</reference>
<dbReference type="GeneID" id="59255166"/>
<organism evidence="1 2">
    <name type="scientific">Botrytis fragariae</name>
    <dbReference type="NCBI Taxonomy" id="1964551"/>
    <lineage>
        <taxon>Eukaryota</taxon>
        <taxon>Fungi</taxon>
        <taxon>Dikarya</taxon>
        <taxon>Ascomycota</taxon>
        <taxon>Pezizomycotina</taxon>
        <taxon>Leotiomycetes</taxon>
        <taxon>Helotiales</taxon>
        <taxon>Sclerotiniaceae</taxon>
        <taxon>Botrytis</taxon>
    </lineage>
</organism>
<comment type="caution">
    <text evidence="1">The sequence shown here is derived from an EMBL/GenBank/DDBJ whole genome shotgun (WGS) entry which is preliminary data.</text>
</comment>
<evidence type="ECO:0000313" key="1">
    <source>
        <dbReference type="EMBL" id="KAF5878863.1"/>
    </source>
</evidence>
<keyword evidence="2" id="KW-1185">Reference proteome</keyword>
<dbReference type="RefSeq" id="XP_037197807.1">
    <property type="nucleotide sequence ID" value="XM_037331474.1"/>
</dbReference>
<name>A0A8H6B481_9HELO</name>
<dbReference type="Proteomes" id="UP000531561">
    <property type="component" value="Unassembled WGS sequence"/>
</dbReference>
<accession>A0A8H6B481</accession>
<gene>
    <name evidence="1" type="ORF">Bfra_001034</name>
</gene>